<dbReference type="AlphaFoldDB" id="A0AAE1YZF4"/>
<keyword evidence="4" id="KW-1185">Reference proteome</keyword>
<dbReference type="Pfam" id="PF14392">
    <property type="entry name" value="zf-CCHC_4"/>
    <property type="match status" value="1"/>
</dbReference>
<proteinExistence type="predicted"/>
<protein>
    <recommendedName>
        <fullName evidence="5">Reverse transcriptase zinc-binding domain-containing protein</fullName>
    </recommendedName>
</protein>
<organism evidence="3 4">
    <name type="scientific">Sesamum alatum</name>
    <dbReference type="NCBI Taxonomy" id="300844"/>
    <lineage>
        <taxon>Eukaryota</taxon>
        <taxon>Viridiplantae</taxon>
        <taxon>Streptophyta</taxon>
        <taxon>Embryophyta</taxon>
        <taxon>Tracheophyta</taxon>
        <taxon>Spermatophyta</taxon>
        <taxon>Magnoliopsida</taxon>
        <taxon>eudicotyledons</taxon>
        <taxon>Gunneridae</taxon>
        <taxon>Pentapetalae</taxon>
        <taxon>asterids</taxon>
        <taxon>lamiids</taxon>
        <taxon>Lamiales</taxon>
        <taxon>Pedaliaceae</taxon>
        <taxon>Sesamum</taxon>
    </lineage>
</organism>
<evidence type="ECO:0000259" key="1">
    <source>
        <dbReference type="Pfam" id="PF13966"/>
    </source>
</evidence>
<feature type="domain" description="Reverse transcriptase zinc-binding" evidence="1">
    <location>
        <begin position="348"/>
        <end position="430"/>
    </location>
</feature>
<evidence type="ECO:0008006" key="5">
    <source>
        <dbReference type="Google" id="ProtNLM"/>
    </source>
</evidence>
<accession>A0AAE1YZF4</accession>
<gene>
    <name evidence="3" type="ORF">Salat_0240900</name>
</gene>
<evidence type="ECO:0000259" key="2">
    <source>
        <dbReference type="Pfam" id="PF14392"/>
    </source>
</evidence>
<dbReference type="PANTHER" id="PTHR36617:SF5">
    <property type="entry name" value="OS05G0421675 PROTEIN"/>
    <property type="match status" value="1"/>
</dbReference>
<reference evidence="3" key="2">
    <citation type="journal article" date="2024" name="Plant">
        <title>Genomic evolution and insights into agronomic trait innovations of Sesamum species.</title>
        <authorList>
            <person name="Miao H."/>
            <person name="Wang L."/>
            <person name="Qu L."/>
            <person name="Liu H."/>
            <person name="Sun Y."/>
            <person name="Le M."/>
            <person name="Wang Q."/>
            <person name="Wei S."/>
            <person name="Zheng Y."/>
            <person name="Lin W."/>
            <person name="Duan Y."/>
            <person name="Cao H."/>
            <person name="Xiong S."/>
            <person name="Wang X."/>
            <person name="Wei L."/>
            <person name="Li C."/>
            <person name="Ma Q."/>
            <person name="Ju M."/>
            <person name="Zhao R."/>
            <person name="Li G."/>
            <person name="Mu C."/>
            <person name="Tian Q."/>
            <person name="Mei H."/>
            <person name="Zhang T."/>
            <person name="Gao T."/>
            <person name="Zhang H."/>
        </authorList>
    </citation>
    <scope>NUCLEOTIDE SEQUENCE</scope>
    <source>
        <strain evidence="3">3651</strain>
    </source>
</reference>
<dbReference type="InterPro" id="IPR026960">
    <property type="entry name" value="RVT-Znf"/>
</dbReference>
<evidence type="ECO:0000313" key="3">
    <source>
        <dbReference type="EMBL" id="KAK4439062.1"/>
    </source>
</evidence>
<evidence type="ECO:0000313" key="4">
    <source>
        <dbReference type="Proteomes" id="UP001293254"/>
    </source>
</evidence>
<feature type="domain" description="Zinc knuckle CX2CX4HX4C" evidence="2">
    <location>
        <begin position="5"/>
        <end position="45"/>
    </location>
</feature>
<comment type="caution">
    <text evidence="3">The sequence shown here is derived from an EMBL/GenBank/DDBJ whole genome shotgun (WGS) entry which is preliminary data.</text>
</comment>
<dbReference type="Pfam" id="PF13966">
    <property type="entry name" value="zf-RVT"/>
    <property type="match status" value="1"/>
</dbReference>
<sequence>MWILLDVTQPLKRALRVRLHHDASVVVHFTYERLPNFCYLCARLGPIQWLCVLQFTGGFIDPGVHAPYGPWLREKSFGSRSSFDSSSLRPTVVRAFCGLSLPVLSSSDNSGSSQWGPDQSAASGPTLVPSPSAAAGLVSTPGPSVEIGPISGFGPFSAVSPTNPSVGPASKIAALMNPVSFHLSSWFCVSADNVPGALNLVDVPFKEAHVTEVSVSAIPPSSTSSSGRNIDMQAISAIPAPQSTVPNRLVWHFSNSGSFTVRSAYNVSVALEFRESEASQSGLGEVPLGGWDYIWKQKIPDKMVVIGIWILWPPYFCDADMQAISAIPAPQSTVPDRLVWHFSNSGSFTVRSAYNVSVALEFRESEASQSGLGEAPLGGWDYIWKQKIPGKVKLFAWRLYKQTLPTAYNLKRKRVLPQAPCPQCSHEEEDS</sequence>
<dbReference type="PANTHER" id="PTHR36617">
    <property type="entry name" value="PROTEIN, PUTATIVE-RELATED"/>
    <property type="match status" value="1"/>
</dbReference>
<name>A0AAE1YZF4_9LAMI</name>
<dbReference type="EMBL" id="JACGWO010000001">
    <property type="protein sequence ID" value="KAK4439062.1"/>
    <property type="molecule type" value="Genomic_DNA"/>
</dbReference>
<reference evidence="3" key="1">
    <citation type="submission" date="2020-06" db="EMBL/GenBank/DDBJ databases">
        <authorList>
            <person name="Li T."/>
            <person name="Hu X."/>
            <person name="Zhang T."/>
            <person name="Song X."/>
            <person name="Zhang H."/>
            <person name="Dai N."/>
            <person name="Sheng W."/>
            <person name="Hou X."/>
            <person name="Wei L."/>
        </authorList>
    </citation>
    <scope>NUCLEOTIDE SEQUENCE</scope>
    <source>
        <strain evidence="3">3651</strain>
        <tissue evidence="3">Leaf</tissue>
    </source>
</reference>
<dbReference type="InterPro" id="IPR025836">
    <property type="entry name" value="Zn_knuckle_CX2CX4HX4C"/>
</dbReference>
<dbReference type="Proteomes" id="UP001293254">
    <property type="component" value="Unassembled WGS sequence"/>
</dbReference>